<keyword evidence="2" id="KW-0472">Membrane</keyword>
<proteinExistence type="evidence at transcript level"/>
<feature type="transmembrane region" description="Helical" evidence="2">
    <location>
        <begin position="7"/>
        <end position="26"/>
    </location>
</feature>
<feature type="transmembrane region" description="Helical" evidence="2">
    <location>
        <begin position="240"/>
        <end position="262"/>
    </location>
</feature>
<feature type="region of interest" description="Disordered" evidence="1">
    <location>
        <begin position="174"/>
        <end position="209"/>
    </location>
</feature>
<keyword evidence="2" id="KW-1133">Transmembrane helix</keyword>
<feature type="compositionally biased region" description="Basic and acidic residues" evidence="1">
    <location>
        <begin position="174"/>
        <end position="185"/>
    </location>
</feature>
<evidence type="ECO:0000313" key="3">
    <source>
        <dbReference type="EMBL" id="BAN21321.1"/>
    </source>
</evidence>
<keyword evidence="2" id="KW-0812">Transmembrane</keyword>
<organism evidence="3">
    <name type="scientific">Riptortus pedestris</name>
    <name type="common">Bean bug</name>
    <dbReference type="NCBI Taxonomy" id="329032"/>
    <lineage>
        <taxon>Eukaryota</taxon>
        <taxon>Metazoa</taxon>
        <taxon>Ecdysozoa</taxon>
        <taxon>Arthropoda</taxon>
        <taxon>Hexapoda</taxon>
        <taxon>Insecta</taxon>
        <taxon>Pterygota</taxon>
        <taxon>Neoptera</taxon>
        <taxon>Paraneoptera</taxon>
        <taxon>Hemiptera</taxon>
        <taxon>Heteroptera</taxon>
        <taxon>Panheteroptera</taxon>
        <taxon>Pentatomomorpha</taxon>
        <taxon>Coreoidea</taxon>
        <taxon>Alydidae</taxon>
        <taxon>Riptortus</taxon>
    </lineage>
</organism>
<dbReference type="EMBL" id="AK418106">
    <property type="protein sequence ID" value="BAN21321.1"/>
    <property type="molecule type" value="mRNA"/>
</dbReference>
<feature type="compositionally biased region" description="Basic and acidic residues" evidence="1">
    <location>
        <begin position="47"/>
        <end position="56"/>
    </location>
</feature>
<reference evidence="3" key="1">
    <citation type="journal article" date="2013" name="PLoS ONE">
        <title>Gene expression in gut symbiotic organ of stinkbug affected by extracellular bacterial symbiont.</title>
        <authorList>
            <person name="Futahashi R."/>
            <person name="Tanaka K."/>
            <person name="Tanahashi M."/>
            <person name="Nikoh N."/>
            <person name="Kikuchi Y."/>
            <person name="Lee B.L."/>
            <person name="Fukatsu T."/>
        </authorList>
    </citation>
    <scope>NUCLEOTIDE SEQUENCE</scope>
    <source>
        <tissue evidence="3">Midgut</tissue>
    </source>
</reference>
<sequence>MSNFKIFLLFHIVWYMTVFVGFVISLESKPVTSTPEKVLHLNSNKDFSHEENHSQNEHSSPPPSKHMDKAITTKQPVSPTTLEPIKRVQLNTNKTNPLNVTQNHEVQTQDKNIHVIATEGGSVEVSTSKKPVGSHSVHESSISQQSNNIVVHDNVTLHKAHDKPITNISSLLPHNEKEEIDTEKPKSKRIHGRPGVLPPPSSTSISTSKPLKPLFTMITGDKESKEGGSFIESSTTGRDYVVPIVLIILSLPVIGYIIKLIYKRGTEFTERQQYHRMYLIDGMYNSR</sequence>
<name>R4WQZ2_RIPPE</name>
<evidence type="ECO:0000256" key="1">
    <source>
        <dbReference type="SAM" id="MobiDB-lite"/>
    </source>
</evidence>
<accession>R4WQZ2</accession>
<dbReference type="AlphaFoldDB" id="R4WQZ2"/>
<evidence type="ECO:0000256" key="2">
    <source>
        <dbReference type="SAM" id="Phobius"/>
    </source>
</evidence>
<feature type="region of interest" description="Disordered" evidence="1">
    <location>
        <begin position="123"/>
        <end position="144"/>
    </location>
</feature>
<feature type="region of interest" description="Disordered" evidence="1">
    <location>
        <begin position="47"/>
        <end position="70"/>
    </location>
</feature>
<protein>
    <submittedName>
        <fullName evidence="3">Unkown protein</fullName>
    </submittedName>
</protein>